<organism evidence="2 3">
    <name type="scientific">Mangrovibacterium diazotrophicum</name>
    <dbReference type="NCBI Taxonomy" id="1261403"/>
    <lineage>
        <taxon>Bacteria</taxon>
        <taxon>Pseudomonadati</taxon>
        <taxon>Bacteroidota</taxon>
        <taxon>Bacteroidia</taxon>
        <taxon>Marinilabiliales</taxon>
        <taxon>Prolixibacteraceae</taxon>
        <taxon>Mangrovibacterium</taxon>
    </lineage>
</organism>
<accession>A0A419W7N2</accession>
<protein>
    <submittedName>
        <fullName evidence="2">Tubulin-like protein</fullName>
    </submittedName>
</protein>
<reference evidence="2 3" key="1">
    <citation type="submission" date="2018-09" db="EMBL/GenBank/DDBJ databases">
        <title>Genomic Encyclopedia of Archaeal and Bacterial Type Strains, Phase II (KMG-II): from individual species to whole genera.</title>
        <authorList>
            <person name="Goeker M."/>
        </authorList>
    </citation>
    <scope>NUCLEOTIDE SEQUENCE [LARGE SCALE GENOMIC DNA]</scope>
    <source>
        <strain evidence="2 3">DSM 27148</strain>
    </source>
</reference>
<evidence type="ECO:0000256" key="1">
    <source>
        <dbReference type="SAM" id="Coils"/>
    </source>
</evidence>
<evidence type="ECO:0000313" key="3">
    <source>
        <dbReference type="Proteomes" id="UP000283387"/>
    </source>
</evidence>
<keyword evidence="1" id="KW-0175">Coiled coil</keyword>
<dbReference type="Pfam" id="PF13809">
    <property type="entry name" value="Tubulin_2"/>
    <property type="match status" value="1"/>
</dbReference>
<dbReference type="InterPro" id="IPR025904">
    <property type="entry name" value="Tubulin-like"/>
</dbReference>
<feature type="coiled-coil region" evidence="1">
    <location>
        <begin position="599"/>
        <end position="630"/>
    </location>
</feature>
<sequence>MNLETNHIIIGIGGTGGNILKVIRKRLFQEVKTEEQRRNIPLGFVYVDSSMEYMRPNDPSWKVMGESTQLGKDSFLFVRGASLGSQLENVDSYPGIKSWIGDRKIWDNLVGSVGDDGAAAQRRRLGRFLFSCSVSEYESILKNQVKSVKAKSGKTDVTFHIIAGLAGGTGSGSVVDVIAQTRKHFQANIGSGMSYKIMVYCLVPEHSPLPGWDKGFYHANGYAALQELNALQVKRFIPHDVSGEYEFVPFEGVDKIFNSCFLFTNSNENGITVDTKKDLPEIVSDLIYHYLFIPHNDETRAFDDAYSLENVADGEKENDESAKTPELANAAKPVRTRRFNAFGIKRIVSPEEEIVEYFTYSFAKQALLQFKYNNWSDDLGYRDQPKNEDYNSFVTDKANLNRWMLSDAHLALSLPVLPSEKEQKWKTFQEDWNANIPNLANVAWAKDESRAINELAKFCEERYDKNFRKVGVPEFFAIKDQSRKDLAREICDTIEIDLFSQWSTGQKSVYELGRLMDTLITQTENRLKGFDARIISKNEELDKLFAEKARNEQAWSASGFLTDLLGKKKNLFQAQTTVLQYLYIKKTEMAGLIFGKRLLAEVLNEMQMLNEEIKRFSDRLTNSLNQAEKEIGSRCVEDKLSPETYKNTVVKYYDADDVKNFTSRVTRDQQIQSQQSSSIRNAIVELAGTEKTFTRINQHMTEDILLDIFASKAKSSAVNAHNEIITSKKQKLIGINIIEKLKEQYGTSDKQAELDEFARKVVESSGVFLSFDKSEISRQLNNNGPSRPGIITMLNSTLISIPDSPENKDFVDKLVDAFKRNSDGSRTFVVDTKSSRMNEITVINLTSCFSLRMVNDLRVLKQKYDLMLRGANPDVAKLVLHLEGDGSQYPRIFMPTRAELEEGQARLVQTTLPKLLIAKALGYISYQDRMDGTGKNAYCIMEMDEVMNVPLPPVVLADKLTEITESIDEEVAEKVSKEVQIKLASEYLHMEKRKELQESISNDIKTVVLKECANNPADAKYVKFLAATREAITILNN</sequence>
<evidence type="ECO:0000313" key="2">
    <source>
        <dbReference type="EMBL" id="RKD91474.1"/>
    </source>
</evidence>
<proteinExistence type="predicted"/>
<gene>
    <name evidence="2" type="ORF">BC643_1830</name>
</gene>
<keyword evidence="3" id="KW-1185">Reference proteome</keyword>
<dbReference type="RefSeq" id="WP_120272772.1">
    <property type="nucleotide sequence ID" value="NZ_RAPN01000001.1"/>
</dbReference>
<dbReference type="AlphaFoldDB" id="A0A419W7N2"/>
<name>A0A419W7N2_9BACT</name>
<dbReference type="Proteomes" id="UP000283387">
    <property type="component" value="Unassembled WGS sequence"/>
</dbReference>
<dbReference type="OrthoDB" id="174139at2"/>
<comment type="caution">
    <text evidence="2">The sequence shown here is derived from an EMBL/GenBank/DDBJ whole genome shotgun (WGS) entry which is preliminary data.</text>
</comment>
<dbReference type="SUPFAM" id="SSF52490">
    <property type="entry name" value="Tubulin nucleotide-binding domain-like"/>
    <property type="match status" value="1"/>
</dbReference>
<dbReference type="EMBL" id="RAPN01000001">
    <property type="protein sequence ID" value="RKD91474.1"/>
    <property type="molecule type" value="Genomic_DNA"/>
</dbReference>
<dbReference type="InterPro" id="IPR036525">
    <property type="entry name" value="Tubulin/FtsZ_GTPase_sf"/>
</dbReference>
<dbReference type="Gene3D" id="3.40.50.1440">
    <property type="entry name" value="Tubulin/FtsZ, GTPase domain"/>
    <property type="match status" value="1"/>
</dbReference>